<name>A0ABN1LM62_9ALTE</name>
<evidence type="ECO:0000256" key="1">
    <source>
        <dbReference type="ARBA" id="ARBA00005952"/>
    </source>
</evidence>
<dbReference type="SUPFAM" id="SSF48013">
    <property type="entry name" value="NusB-like"/>
    <property type="match status" value="1"/>
</dbReference>
<keyword evidence="3 6" id="KW-0694">RNA-binding</keyword>
<dbReference type="Gene3D" id="1.10.940.10">
    <property type="entry name" value="NusB-like"/>
    <property type="match status" value="1"/>
</dbReference>
<sequence length="143" mass="16267">MKPAARRKARELAVQAVYSWQMSNNPVEQIELSIATSNNMEKVDMGYFQEVLRAVVNDTETLDKAIKPYLGRLPEELDVVEKAILRIATYELTARVDVPYKVVINESIELAKSFGAEESHKFINGVLDKAVKTLRKHELSFKE</sequence>
<keyword evidence="4 6" id="KW-0805">Transcription regulation</keyword>
<dbReference type="InterPro" id="IPR011605">
    <property type="entry name" value="NusB_fam"/>
</dbReference>
<dbReference type="CDD" id="cd00619">
    <property type="entry name" value="Terminator_NusB"/>
    <property type="match status" value="1"/>
</dbReference>
<feature type="domain" description="NusB/RsmB/TIM44" evidence="7">
    <location>
        <begin position="7"/>
        <end position="132"/>
    </location>
</feature>
<comment type="function">
    <text evidence="6">Involved in transcription antitermination. Required for transcription of ribosomal RNA (rRNA) genes. Binds specifically to the boxA antiterminator sequence of the ribosomal RNA (rrn) operons.</text>
</comment>
<keyword evidence="5 6" id="KW-0804">Transcription</keyword>
<protein>
    <recommendedName>
        <fullName evidence="6">Transcription antitermination protein NusB</fullName>
    </recommendedName>
    <alternativeName>
        <fullName evidence="6">Antitermination factor NusB</fullName>
    </alternativeName>
</protein>
<comment type="similarity">
    <text evidence="1 6">Belongs to the NusB family.</text>
</comment>
<evidence type="ECO:0000256" key="6">
    <source>
        <dbReference type="HAMAP-Rule" id="MF_00073"/>
    </source>
</evidence>
<dbReference type="Proteomes" id="UP001500359">
    <property type="component" value="Unassembled WGS sequence"/>
</dbReference>
<dbReference type="PANTHER" id="PTHR11078:SF3">
    <property type="entry name" value="ANTITERMINATION NUSB DOMAIN-CONTAINING PROTEIN"/>
    <property type="match status" value="1"/>
</dbReference>
<keyword evidence="9" id="KW-1185">Reference proteome</keyword>
<evidence type="ECO:0000256" key="2">
    <source>
        <dbReference type="ARBA" id="ARBA00022814"/>
    </source>
</evidence>
<dbReference type="EMBL" id="BAAAFD010000007">
    <property type="protein sequence ID" value="GAA0857856.1"/>
    <property type="molecule type" value="Genomic_DNA"/>
</dbReference>
<accession>A0ABN1LM62</accession>
<dbReference type="InterPro" id="IPR006027">
    <property type="entry name" value="NusB_RsmB_TIM44"/>
</dbReference>
<dbReference type="PANTHER" id="PTHR11078">
    <property type="entry name" value="N UTILIZATION SUBSTANCE PROTEIN B-RELATED"/>
    <property type="match status" value="1"/>
</dbReference>
<keyword evidence="2 6" id="KW-0889">Transcription antitermination</keyword>
<evidence type="ECO:0000313" key="8">
    <source>
        <dbReference type="EMBL" id="GAA0857856.1"/>
    </source>
</evidence>
<gene>
    <name evidence="6 8" type="primary">nusB</name>
    <name evidence="8" type="ORF">GCM10009114_25220</name>
</gene>
<evidence type="ECO:0000256" key="3">
    <source>
        <dbReference type="ARBA" id="ARBA00022884"/>
    </source>
</evidence>
<comment type="caution">
    <text evidence="8">The sequence shown here is derived from an EMBL/GenBank/DDBJ whole genome shotgun (WGS) entry which is preliminary data.</text>
</comment>
<evidence type="ECO:0000256" key="4">
    <source>
        <dbReference type="ARBA" id="ARBA00023015"/>
    </source>
</evidence>
<dbReference type="RefSeq" id="WP_343860508.1">
    <property type="nucleotide sequence ID" value="NZ_BAAAFD010000007.1"/>
</dbReference>
<evidence type="ECO:0000313" key="9">
    <source>
        <dbReference type="Proteomes" id="UP001500359"/>
    </source>
</evidence>
<proteinExistence type="inferred from homology"/>
<evidence type="ECO:0000256" key="5">
    <source>
        <dbReference type="ARBA" id="ARBA00023163"/>
    </source>
</evidence>
<dbReference type="InterPro" id="IPR035926">
    <property type="entry name" value="NusB-like_sf"/>
</dbReference>
<dbReference type="HAMAP" id="MF_00073">
    <property type="entry name" value="NusB"/>
    <property type="match status" value="1"/>
</dbReference>
<dbReference type="NCBIfam" id="TIGR01951">
    <property type="entry name" value="nusB"/>
    <property type="match status" value="1"/>
</dbReference>
<dbReference type="Pfam" id="PF01029">
    <property type="entry name" value="NusB"/>
    <property type="match status" value="1"/>
</dbReference>
<reference evidence="8 9" key="1">
    <citation type="journal article" date="2019" name="Int. J. Syst. Evol. Microbiol.">
        <title>The Global Catalogue of Microorganisms (GCM) 10K type strain sequencing project: providing services to taxonomists for standard genome sequencing and annotation.</title>
        <authorList>
            <consortium name="The Broad Institute Genomics Platform"/>
            <consortium name="The Broad Institute Genome Sequencing Center for Infectious Disease"/>
            <person name="Wu L."/>
            <person name="Ma J."/>
        </authorList>
    </citation>
    <scope>NUCLEOTIDE SEQUENCE [LARGE SCALE GENOMIC DNA]</scope>
    <source>
        <strain evidence="8 9">JCM 15896</strain>
    </source>
</reference>
<organism evidence="8 9">
    <name type="scientific">Aliiglaciecola litoralis</name>
    <dbReference type="NCBI Taxonomy" id="582857"/>
    <lineage>
        <taxon>Bacteria</taxon>
        <taxon>Pseudomonadati</taxon>
        <taxon>Pseudomonadota</taxon>
        <taxon>Gammaproteobacteria</taxon>
        <taxon>Alteromonadales</taxon>
        <taxon>Alteromonadaceae</taxon>
        <taxon>Aliiglaciecola</taxon>
    </lineage>
</organism>
<evidence type="ECO:0000259" key="7">
    <source>
        <dbReference type="Pfam" id="PF01029"/>
    </source>
</evidence>